<reference evidence="1" key="1">
    <citation type="journal article" date="2014" name="Front. Microbiol.">
        <title>High frequency of phylogenetically diverse reductive dehalogenase-homologous genes in deep subseafloor sedimentary metagenomes.</title>
        <authorList>
            <person name="Kawai M."/>
            <person name="Futagami T."/>
            <person name="Toyoda A."/>
            <person name="Takaki Y."/>
            <person name="Nishi S."/>
            <person name="Hori S."/>
            <person name="Arai W."/>
            <person name="Tsubouchi T."/>
            <person name="Morono Y."/>
            <person name="Uchiyama I."/>
            <person name="Ito T."/>
            <person name="Fujiyama A."/>
            <person name="Inagaki F."/>
            <person name="Takami H."/>
        </authorList>
    </citation>
    <scope>NUCLEOTIDE SEQUENCE</scope>
    <source>
        <strain evidence="1">Expedition CK06-06</strain>
    </source>
</reference>
<sequence>MGAMRILYLGYYDAGCASLTTKYYLRKALGKIDKVICYGPEGFNWGHGIDVTKLEKIYKPDVVLLQGRYVAFKWPRPRGRVDWKNLNKLKAPVAYMFDEINADLKQRIGWVNANHIDMSLWVTHRCMLQQRSRFFKDHKTRWLPWS</sequence>
<dbReference type="EMBL" id="BARU01018573">
    <property type="protein sequence ID" value="GAH58077.1"/>
    <property type="molecule type" value="Genomic_DNA"/>
</dbReference>
<protein>
    <submittedName>
        <fullName evidence="1">Uncharacterized protein</fullName>
    </submittedName>
</protein>
<accession>X1GLM7</accession>
<feature type="non-terminal residue" evidence="1">
    <location>
        <position position="146"/>
    </location>
</feature>
<proteinExistence type="predicted"/>
<gene>
    <name evidence="1" type="ORF">S03H2_30690</name>
</gene>
<name>X1GLM7_9ZZZZ</name>
<comment type="caution">
    <text evidence="1">The sequence shown here is derived from an EMBL/GenBank/DDBJ whole genome shotgun (WGS) entry which is preliminary data.</text>
</comment>
<dbReference type="AlphaFoldDB" id="X1GLM7"/>
<evidence type="ECO:0000313" key="1">
    <source>
        <dbReference type="EMBL" id="GAH58077.1"/>
    </source>
</evidence>
<organism evidence="1">
    <name type="scientific">marine sediment metagenome</name>
    <dbReference type="NCBI Taxonomy" id="412755"/>
    <lineage>
        <taxon>unclassified sequences</taxon>
        <taxon>metagenomes</taxon>
        <taxon>ecological metagenomes</taxon>
    </lineage>
</organism>